<evidence type="ECO:0000313" key="3">
    <source>
        <dbReference type="Proteomes" id="UP000245655"/>
    </source>
</evidence>
<dbReference type="SUPFAM" id="SSF47781">
    <property type="entry name" value="RuvA domain 2-like"/>
    <property type="match status" value="1"/>
</dbReference>
<evidence type="ECO:0000313" key="2">
    <source>
        <dbReference type="EMBL" id="PWK13665.1"/>
    </source>
</evidence>
<feature type="domain" description="Helix-hairpin-helix DNA-binding motif class 1" evidence="1">
    <location>
        <begin position="100"/>
        <end position="119"/>
    </location>
</feature>
<dbReference type="PANTHER" id="PTHR21180">
    <property type="entry name" value="ENDONUCLEASE/EXONUCLEASE/PHOSPHATASE FAMILY DOMAIN-CONTAINING PROTEIN 1"/>
    <property type="match status" value="1"/>
</dbReference>
<dbReference type="Pfam" id="PF12836">
    <property type="entry name" value="HHH_3"/>
    <property type="match status" value="1"/>
</dbReference>
<dbReference type="AlphaFoldDB" id="A0A2V2A3Y2"/>
<organism evidence="2 3">
    <name type="scientific">Psychrobacter immobilis</name>
    <dbReference type="NCBI Taxonomy" id="498"/>
    <lineage>
        <taxon>Bacteria</taxon>
        <taxon>Pseudomonadati</taxon>
        <taxon>Pseudomonadota</taxon>
        <taxon>Gammaproteobacteria</taxon>
        <taxon>Moraxellales</taxon>
        <taxon>Moraxellaceae</taxon>
        <taxon>Psychrobacter</taxon>
    </lineage>
</organism>
<dbReference type="SMART" id="SM00278">
    <property type="entry name" value="HhH1"/>
    <property type="match status" value="2"/>
</dbReference>
<dbReference type="InterPro" id="IPR003583">
    <property type="entry name" value="Hlx-hairpin-Hlx_DNA-bd_motif"/>
</dbReference>
<dbReference type="InterPro" id="IPR010994">
    <property type="entry name" value="RuvA_2-like"/>
</dbReference>
<dbReference type="PANTHER" id="PTHR21180:SF32">
    <property type="entry name" value="ENDONUCLEASE_EXONUCLEASE_PHOSPHATASE FAMILY DOMAIN-CONTAINING PROTEIN 1"/>
    <property type="match status" value="1"/>
</dbReference>
<accession>A0A2V2A3Y2</accession>
<feature type="domain" description="Helix-hairpin-helix DNA-binding motif class 1" evidence="1">
    <location>
        <begin position="70"/>
        <end position="89"/>
    </location>
</feature>
<evidence type="ECO:0000259" key="1">
    <source>
        <dbReference type="SMART" id="SM00278"/>
    </source>
</evidence>
<gene>
    <name evidence="2" type="ORF">C8D84_104147</name>
</gene>
<reference evidence="2 3" key="1">
    <citation type="submission" date="2018-05" db="EMBL/GenBank/DDBJ databases">
        <title>Genomic Encyclopedia of Type Strains, Phase IV (KMG-IV): sequencing the most valuable type-strain genomes for metagenomic binning, comparative biology and taxonomic classification.</title>
        <authorList>
            <person name="Goeker M."/>
        </authorList>
    </citation>
    <scope>NUCLEOTIDE SEQUENCE [LARGE SCALE GENOMIC DNA]</scope>
    <source>
        <strain evidence="2 3">DSM 7229</strain>
    </source>
</reference>
<dbReference type="InterPro" id="IPR051675">
    <property type="entry name" value="Endo/Exo/Phosphatase_dom_1"/>
</dbReference>
<dbReference type="InterPro" id="IPR004509">
    <property type="entry name" value="Competence_ComEA_HhH"/>
</dbReference>
<dbReference type="GO" id="GO:0006281">
    <property type="term" value="P:DNA repair"/>
    <property type="evidence" value="ECO:0007669"/>
    <property type="project" value="InterPro"/>
</dbReference>
<dbReference type="EMBL" id="QGGM01000004">
    <property type="protein sequence ID" value="PWK13665.1"/>
    <property type="molecule type" value="Genomic_DNA"/>
</dbReference>
<name>A0A2V2A3Y2_PSYIM</name>
<proteinExistence type="predicted"/>
<dbReference type="Gene3D" id="1.10.150.280">
    <property type="entry name" value="AF1531-like domain"/>
    <property type="match status" value="1"/>
</dbReference>
<dbReference type="Proteomes" id="UP000245655">
    <property type="component" value="Unassembled WGS sequence"/>
</dbReference>
<dbReference type="GO" id="GO:0015627">
    <property type="term" value="C:type II protein secretion system complex"/>
    <property type="evidence" value="ECO:0007669"/>
    <property type="project" value="TreeGrafter"/>
</dbReference>
<dbReference type="NCBIfam" id="TIGR00426">
    <property type="entry name" value="competence protein ComEA helix-hairpin-helix repeat region"/>
    <property type="match status" value="1"/>
</dbReference>
<comment type="caution">
    <text evidence="2">The sequence shown here is derived from an EMBL/GenBank/DDBJ whole genome shotgun (WGS) entry which is preliminary data.</text>
</comment>
<protein>
    <submittedName>
        <fullName evidence="2">Competence protein ComEA</fullName>
    </submittedName>
</protein>
<dbReference type="GO" id="GO:0003677">
    <property type="term" value="F:DNA binding"/>
    <property type="evidence" value="ECO:0007669"/>
    <property type="project" value="InterPro"/>
</dbReference>
<sequence>MNAYHTASFASLVNMAVVSLILAVFMLNSVQAAPCFDNPQRAYEYLLAQESAKIQVRDQATVNINRASEGELVSLNGIGSSKAQAIILYREMFGNFKTVDELAKVKGIGAKTVEKNRGRLRVQD</sequence>
<dbReference type="GO" id="GO:0015628">
    <property type="term" value="P:protein secretion by the type II secretion system"/>
    <property type="evidence" value="ECO:0007669"/>
    <property type="project" value="TreeGrafter"/>
</dbReference>
<keyword evidence="3" id="KW-1185">Reference proteome</keyword>